<dbReference type="Proteomes" id="UP000398389">
    <property type="component" value="Unassembled WGS sequence"/>
</dbReference>
<name>A0A5E8BBH0_9ASCO</name>
<proteinExistence type="predicted"/>
<organism evidence="2 3">
    <name type="scientific">Magnusiomyces paraingens</name>
    <dbReference type="NCBI Taxonomy" id="2606893"/>
    <lineage>
        <taxon>Eukaryota</taxon>
        <taxon>Fungi</taxon>
        <taxon>Dikarya</taxon>
        <taxon>Ascomycota</taxon>
        <taxon>Saccharomycotina</taxon>
        <taxon>Dipodascomycetes</taxon>
        <taxon>Dipodascales</taxon>
        <taxon>Dipodascaceae</taxon>
        <taxon>Magnusiomyces</taxon>
    </lineage>
</organism>
<evidence type="ECO:0000256" key="1">
    <source>
        <dbReference type="SAM" id="MobiDB-lite"/>
    </source>
</evidence>
<feature type="compositionally biased region" description="Acidic residues" evidence="1">
    <location>
        <begin position="47"/>
        <end position="56"/>
    </location>
</feature>
<keyword evidence="3" id="KW-1185">Reference proteome</keyword>
<dbReference type="AlphaFoldDB" id="A0A5E8BBH0"/>
<gene>
    <name evidence="2" type="ORF">SAPINGB_P001839</name>
</gene>
<feature type="region of interest" description="Disordered" evidence="1">
    <location>
        <begin position="47"/>
        <end position="105"/>
    </location>
</feature>
<evidence type="ECO:0000313" key="3">
    <source>
        <dbReference type="Proteomes" id="UP000398389"/>
    </source>
</evidence>
<feature type="region of interest" description="Disordered" evidence="1">
    <location>
        <begin position="299"/>
        <end position="318"/>
    </location>
</feature>
<sequence length="318" mass="35478">MSRFPALNYTKPDDLKVVMSLVEELSSILNENHVAANELLVCADSLDTDDDDETDSESTSGAPLANTPSKKTHPNSSENESLNKRPNSAASFSTTDTELNDPLTGSSINQVSSLLARENASLISQVSAQRDRNRALARLLEVSQHMIEQAVTGLRTLVHSHTEESLEIHKRYVAAIHAEQGVSIEMELQNAELETRCLAMSNSLRDTLRISSVPAGKHSLETASVTKTGRKTVEETANGRASWLEHDGDYTKTADYVMGILNSLKDGADDLKNPQTLFHRPELEEQKKREQQQLELQQLQQQQQQQYMQEADQLEYYQ</sequence>
<dbReference type="GeneID" id="43580659"/>
<dbReference type="EMBL" id="CABVLU010000002">
    <property type="protein sequence ID" value="VVT48561.1"/>
    <property type="molecule type" value="Genomic_DNA"/>
</dbReference>
<protein>
    <submittedName>
        <fullName evidence="2">Uncharacterized protein</fullName>
    </submittedName>
</protein>
<feature type="compositionally biased region" description="Polar residues" evidence="1">
    <location>
        <begin position="66"/>
        <end position="105"/>
    </location>
</feature>
<evidence type="ECO:0000313" key="2">
    <source>
        <dbReference type="EMBL" id="VVT48561.1"/>
    </source>
</evidence>
<accession>A0A5E8BBH0</accession>
<reference evidence="2 3" key="1">
    <citation type="submission" date="2019-09" db="EMBL/GenBank/DDBJ databases">
        <authorList>
            <person name="Brejova B."/>
        </authorList>
    </citation>
    <scope>NUCLEOTIDE SEQUENCE [LARGE SCALE GENOMIC DNA]</scope>
</reference>
<dbReference type="RefSeq" id="XP_031852450.1">
    <property type="nucleotide sequence ID" value="XM_031996559.1"/>
</dbReference>